<name>L1NIJ7_9PORP</name>
<reference evidence="1 2" key="1">
    <citation type="submission" date="2012-05" db="EMBL/GenBank/DDBJ databases">
        <authorList>
            <person name="Weinstock G."/>
            <person name="Sodergren E."/>
            <person name="Lobos E.A."/>
            <person name="Fulton L."/>
            <person name="Fulton R."/>
            <person name="Courtney L."/>
            <person name="Fronick C."/>
            <person name="O'Laughlin M."/>
            <person name="Godfrey J."/>
            <person name="Wilson R.M."/>
            <person name="Miner T."/>
            <person name="Farmer C."/>
            <person name="Delehaunty K."/>
            <person name="Cordes M."/>
            <person name="Minx P."/>
            <person name="Tomlinson C."/>
            <person name="Chen J."/>
            <person name="Wollam A."/>
            <person name="Pepin K.H."/>
            <person name="Bhonagiri V."/>
            <person name="Zhang X."/>
            <person name="Suruliraj S."/>
            <person name="Warren W."/>
            <person name="Mitreva M."/>
            <person name="Mardis E.R."/>
            <person name="Wilson R.K."/>
        </authorList>
    </citation>
    <scope>NUCLEOTIDE SEQUENCE [LARGE SCALE GENOMIC DNA]</scope>
    <source>
        <strain evidence="1 2">F0037</strain>
    </source>
</reference>
<dbReference type="Proteomes" id="UP000010408">
    <property type="component" value="Unassembled WGS sequence"/>
</dbReference>
<dbReference type="HOGENOM" id="CLU_2808780_0_0_10"/>
<dbReference type="AlphaFoldDB" id="L1NIJ7"/>
<evidence type="ECO:0000313" key="1">
    <source>
        <dbReference type="EMBL" id="EKY03193.1"/>
    </source>
</evidence>
<proteinExistence type="predicted"/>
<gene>
    <name evidence="1" type="ORF">HMPREF9134_00082</name>
</gene>
<dbReference type="STRING" id="1127696.HMPREF9134_00082"/>
<comment type="caution">
    <text evidence="1">The sequence shown here is derived from an EMBL/GenBank/DDBJ whole genome shotgun (WGS) entry which is preliminary data.</text>
</comment>
<accession>L1NIJ7</accession>
<dbReference type="EMBL" id="AMEQ01000003">
    <property type="protein sequence ID" value="EKY03193.1"/>
    <property type="molecule type" value="Genomic_DNA"/>
</dbReference>
<organism evidence="1 2">
    <name type="scientific">Porphyromonas catoniae F0037</name>
    <dbReference type="NCBI Taxonomy" id="1127696"/>
    <lineage>
        <taxon>Bacteria</taxon>
        <taxon>Pseudomonadati</taxon>
        <taxon>Bacteroidota</taxon>
        <taxon>Bacteroidia</taxon>
        <taxon>Bacteroidales</taxon>
        <taxon>Porphyromonadaceae</taxon>
        <taxon>Porphyromonas</taxon>
    </lineage>
</organism>
<protein>
    <submittedName>
        <fullName evidence="1">Uncharacterized protein</fullName>
    </submittedName>
</protein>
<dbReference type="PATRIC" id="fig|1127696.3.peg.70"/>
<dbReference type="RefSeq" id="WP_005468040.1">
    <property type="nucleotide sequence ID" value="NZ_KB291034.1"/>
</dbReference>
<sequence length="67" mass="8137">MILSFWLIVPFLTNTYTFFYRSSVTDVTQQDLATTKSCLQQFRDNVKSEQDIRTKQDLWSERWRCYS</sequence>
<evidence type="ECO:0000313" key="2">
    <source>
        <dbReference type="Proteomes" id="UP000010408"/>
    </source>
</evidence>